<dbReference type="AlphaFoldDB" id="A0AAV4CV49"/>
<keyword evidence="2" id="KW-1185">Reference proteome</keyword>
<organism evidence="1 2">
    <name type="scientific">Plakobranchus ocellatus</name>
    <dbReference type="NCBI Taxonomy" id="259542"/>
    <lineage>
        <taxon>Eukaryota</taxon>
        <taxon>Metazoa</taxon>
        <taxon>Spiralia</taxon>
        <taxon>Lophotrochozoa</taxon>
        <taxon>Mollusca</taxon>
        <taxon>Gastropoda</taxon>
        <taxon>Heterobranchia</taxon>
        <taxon>Euthyneura</taxon>
        <taxon>Panpulmonata</taxon>
        <taxon>Sacoglossa</taxon>
        <taxon>Placobranchoidea</taxon>
        <taxon>Plakobranchidae</taxon>
        <taxon>Plakobranchus</taxon>
    </lineage>
</organism>
<comment type="caution">
    <text evidence="1">The sequence shown here is derived from an EMBL/GenBank/DDBJ whole genome shotgun (WGS) entry which is preliminary data.</text>
</comment>
<dbReference type="EMBL" id="BLXT01007004">
    <property type="protein sequence ID" value="GFO35736.1"/>
    <property type="molecule type" value="Genomic_DNA"/>
</dbReference>
<sequence length="104" mass="12175">MEEVLLSKSHDVLTEGLRYNVIWKKELAYDSLCEVKKNQWFQLCTYGDFTHSPCNLNEVDFKLYAPPNICYKLHHNIGFQELVQLEDLLPLPIFMLSLMHSGTK</sequence>
<reference evidence="1 2" key="1">
    <citation type="journal article" date="2021" name="Elife">
        <title>Chloroplast acquisition without the gene transfer in kleptoplastic sea slugs, Plakobranchus ocellatus.</title>
        <authorList>
            <person name="Maeda T."/>
            <person name="Takahashi S."/>
            <person name="Yoshida T."/>
            <person name="Shimamura S."/>
            <person name="Takaki Y."/>
            <person name="Nagai Y."/>
            <person name="Toyoda A."/>
            <person name="Suzuki Y."/>
            <person name="Arimoto A."/>
            <person name="Ishii H."/>
            <person name="Satoh N."/>
            <person name="Nishiyama T."/>
            <person name="Hasebe M."/>
            <person name="Maruyama T."/>
            <person name="Minagawa J."/>
            <person name="Obokata J."/>
            <person name="Shigenobu S."/>
        </authorList>
    </citation>
    <scope>NUCLEOTIDE SEQUENCE [LARGE SCALE GENOMIC DNA]</scope>
</reference>
<evidence type="ECO:0000313" key="1">
    <source>
        <dbReference type="EMBL" id="GFO35736.1"/>
    </source>
</evidence>
<proteinExistence type="predicted"/>
<dbReference type="Proteomes" id="UP000735302">
    <property type="component" value="Unassembled WGS sequence"/>
</dbReference>
<evidence type="ECO:0000313" key="2">
    <source>
        <dbReference type="Proteomes" id="UP000735302"/>
    </source>
</evidence>
<accession>A0AAV4CV49</accession>
<name>A0AAV4CV49_9GAST</name>
<protein>
    <submittedName>
        <fullName evidence="1">Uncharacterized protein</fullName>
    </submittedName>
</protein>
<gene>
    <name evidence="1" type="ORF">PoB_006224100</name>
</gene>